<organism evidence="4 5">
    <name type="scientific">Quillaja saponaria</name>
    <name type="common">Soap bark tree</name>
    <dbReference type="NCBI Taxonomy" id="32244"/>
    <lineage>
        <taxon>Eukaryota</taxon>
        <taxon>Viridiplantae</taxon>
        <taxon>Streptophyta</taxon>
        <taxon>Embryophyta</taxon>
        <taxon>Tracheophyta</taxon>
        <taxon>Spermatophyta</taxon>
        <taxon>Magnoliopsida</taxon>
        <taxon>eudicotyledons</taxon>
        <taxon>Gunneridae</taxon>
        <taxon>Pentapetalae</taxon>
        <taxon>rosids</taxon>
        <taxon>fabids</taxon>
        <taxon>Fabales</taxon>
        <taxon>Quillajaceae</taxon>
        <taxon>Quillaja</taxon>
    </lineage>
</organism>
<dbReference type="EMBL" id="JARAOO010000004">
    <property type="protein sequence ID" value="KAJ7970897.1"/>
    <property type="molecule type" value="Genomic_DNA"/>
</dbReference>
<reference evidence="4" key="1">
    <citation type="journal article" date="2023" name="Science">
        <title>Elucidation of the pathway for biosynthesis of saponin adjuvants from the soapbark tree.</title>
        <authorList>
            <person name="Reed J."/>
            <person name="Orme A."/>
            <person name="El-Demerdash A."/>
            <person name="Owen C."/>
            <person name="Martin L.B.B."/>
            <person name="Misra R.C."/>
            <person name="Kikuchi S."/>
            <person name="Rejzek M."/>
            <person name="Martin A.C."/>
            <person name="Harkess A."/>
            <person name="Leebens-Mack J."/>
            <person name="Louveau T."/>
            <person name="Stephenson M.J."/>
            <person name="Osbourn A."/>
        </authorList>
    </citation>
    <scope>NUCLEOTIDE SEQUENCE</scope>
    <source>
        <strain evidence="4">S10</strain>
    </source>
</reference>
<evidence type="ECO:0000256" key="1">
    <source>
        <dbReference type="ARBA" id="ARBA00022801"/>
    </source>
</evidence>
<dbReference type="GO" id="GO:0006629">
    <property type="term" value="P:lipid metabolic process"/>
    <property type="evidence" value="ECO:0007669"/>
    <property type="project" value="InterPro"/>
</dbReference>
<comment type="caution">
    <text evidence="4">The sequence shown here is derived from an EMBL/GenBank/DDBJ whole genome shotgun (WGS) entry which is preliminary data.</text>
</comment>
<keyword evidence="2" id="KW-0812">Transmembrane</keyword>
<dbReference type="InterPro" id="IPR044603">
    <property type="entry name" value="SAG101-like"/>
</dbReference>
<dbReference type="Gene3D" id="3.40.50.1820">
    <property type="entry name" value="alpha/beta hydrolase"/>
    <property type="match status" value="1"/>
</dbReference>
<dbReference type="KEGG" id="qsa:O6P43_009013"/>
<feature type="transmembrane region" description="Helical" evidence="2">
    <location>
        <begin position="191"/>
        <end position="210"/>
    </location>
</feature>
<keyword evidence="5" id="KW-1185">Reference proteome</keyword>
<evidence type="ECO:0000256" key="2">
    <source>
        <dbReference type="SAM" id="Phobius"/>
    </source>
</evidence>
<accession>A0AAD7VBJ1</accession>
<keyword evidence="2" id="KW-0472">Membrane</keyword>
<gene>
    <name evidence="4" type="ORF">O6P43_009013</name>
</gene>
<dbReference type="GO" id="GO:0052689">
    <property type="term" value="F:carboxylic ester hydrolase activity"/>
    <property type="evidence" value="ECO:0007669"/>
    <property type="project" value="InterPro"/>
</dbReference>
<dbReference type="PANTHER" id="PTHR46898:SF3">
    <property type="entry name" value="FUNGAL LIPASE-LIKE DOMAIN-CONTAINING PROTEIN"/>
    <property type="match status" value="1"/>
</dbReference>
<dbReference type="Proteomes" id="UP001163823">
    <property type="component" value="Chromosome 4"/>
</dbReference>
<evidence type="ECO:0000313" key="4">
    <source>
        <dbReference type="EMBL" id="KAJ7970897.1"/>
    </source>
</evidence>
<keyword evidence="2" id="KW-1133">Transmembrane helix</keyword>
<protein>
    <submittedName>
        <fullName evidence="4">Senescence-associated carboxylesterase</fullName>
    </submittedName>
</protein>
<feature type="transmembrane region" description="Helical" evidence="2">
    <location>
        <begin position="12"/>
        <end position="34"/>
    </location>
</feature>
<dbReference type="InterPro" id="IPR002921">
    <property type="entry name" value="Fungal_lipase-type"/>
</dbReference>
<dbReference type="InterPro" id="IPR029058">
    <property type="entry name" value="AB_hydrolase_fold"/>
</dbReference>
<feature type="domain" description="Fungal lipase-type" evidence="3">
    <location>
        <begin position="12"/>
        <end position="90"/>
    </location>
</feature>
<evidence type="ECO:0000259" key="3">
    <source>
        <dbReference type="Pfam" id="PF01764"/>
    </source>
</evidence>
<sequence length="215" mass="23789">MQLISSSISTATRLIITGHSLGGSIASLFTLLLLDSIDLSKNYKRPLCITFGSPLIGDKSLQQAILEYSTWNSCFLHVASHKDPLPRLFISQQSSSDAELASQTSEYKPFGTFLLCSEQGCSCFENPESILEFLGRMRSVGNRNKEMESVEYGNIVERLSRKAICEDVIPWSQDETDSFIAATINKGKKDLFTATIILQLIAIGLLQLQVAQLPY</sequence>
<dbReference type="GO" id="GO:0006952">
    <property type="term" value="P:defense response"/>
    <property type="evidence" value="ECO:0007669"/>
    <property type="project" value="InterPro"/>
</dbReference>
<dbReference type="AlphaFoldDB" id="A0AAD7VBJ1"/>
<keyword evidence="1" id="KW-0378">Hydrolase</keyword>
<dbReference type="PANTHER" id="PTHR46898">
    <property type="entry name" value="SENESCENCE-ASSOCIATED CARBOXYLESTERASE 101"/>
    <property type="match status" value="1"/>
</dbReference>
<dbReference type="SUPFAM" id="SSF53474">
    <property type="entry name" value="alpha/beta-Hydrolases"/>
    <property type="match status" value="1"/>
</dbReference>
<evidence type="ECO:0000313" key="5">
    <source>
        <dbReference type="Proteomes" id="UP001163823"/>
    </source>
</evidence>
<name>A0AAD7VBJ1_QUISA</name>
<dbReference type="Pfam" id="PF01764">
    <property type="entry name" value="Lipase_3"/>
    <property type="match status" value="1"/>
</dbReference>
<proteinExistence type="predicted"/>